<reference evidence="1 2" key="1">
    <citation type="submission" date="2017-03" db="EMBL/GenBank/DDBJ databases">
        <authorList>
            <person name="Afonso C.L."/>
            <person name="Miller P.J."/>
            <person name="Scott M.A."/>
            <person name="Spackman E."/>
            <person name="Goraichik I."/>
            <person name="Dimitrov K.M."/>
            <person name="Suarez D.L."/>
            <person name="Swayne D.E."/>
        </authorList>
    </citation>
    <scope>NUCLEOTIDE SEQUENCE [LARGE SCALE GENOMIC DNA]</scope>
    <source>
        <strain evidence="2">8(6)</strain>
    </source>
</reference>
<gene>
    <name evidence="1" type="ORF">BAURA86_01642</name>
</gene>
<proteinExistence type="predicted"/>
<dbReference type="Proteomes" id="UP000234300">
    <property type="component" value="Unassembled WGS sequence"/>
</dbReference>
<evidence type="ECO:0000313" key="1">
    <source>
        <dbReference type="EMBL" id="SMX86179.1"/>
    </source>
</evidence>
<dbReference type="AlphaFoldDB" id="A0A2H1JFG7"/>
<protein>
    <submittedName>
        <fullName evidence="1">Uncharacterized protein</fullName>
    </submittedName>
</protein>
<sequence length="285" mass="29773">MSVVPMTADTKSDGAAQQAHVWPPVLAIDPGSRETGVCLRVGTEALEAVTVEQEDQTGEHTETVKYAMEVVEAAKEITRRNRDLLNEEAATRGLAPGGLRHAVETLVAPTGRPAKGRRTAVGPRVLASLPTASTVLGAVVGTWPRTILVAPHGEAGWDAVGREAAPTVLRGRTPAGWLKGGSDRSHQRAAWAVAGAAHTSVMASLRQQATTVTTAALPLSPSTKPDVLVAILRQTIQETGSWDLLGRLPTLAQSVVATSTRDQTAGANAATAVAEYLDSVEVEKP</sequence>
<dbReference type="EMBL" id="FXZI01000004">
    <property type="protein sequence ID" value="SMX86179.1"/>
    <property type="molecule type" value="Genomic_DNA"/>
</dbReference>
<evidence type="ECO:0000313" key="2">
    <source>
        <dbReference type="Proteomes" id="UP000234300"/>
    </source>
</evidence>
<organism evidence="1 2">
    <name type="scientific">Brevibacterium aurantiacum</name>
    <dbReference type="NCBI Taxonomy" id="273384"/>
    <lineage>
        <taxon>Bacteria</taxon>
        <taxon>Bacillati</taxon>
        <taxon>Actinomycetota</taxon>
        <taxon>Actinomycetes</taxon>
        <taxon>Micrococcales</taxon>
        <taxon>Brevibacteriaceae</taxon>
        <taxon>Brevibacterium</taxon>
    </lineage>
</organism>
<name>A0A2H1JFG7_BREAU</name>
<dbReference type="RefSeq" id="WP_146001485.1">
    <property type="nucleotide sequence ID" value="NZ_FXZI01000004.1"/>
</dbReference>
<accession>A0A2H1JFG7</accession>